<dbReference type="InterPro" id="IPR047057">
    <property type="entry name" value="MerR_fam"/>
</dbReference>
<dbReference type="Pfam" id="PF13411">
    <property type="entry name" value="MerR_1"/>
    <property type="match status" value="1"/>
</dbReference>
<evidence type="ECO:0000256" key="3">
    <source>
        <dbReference type="ARBA" id="ARBA00023125"/>
    </source>
</evidence>
<evidence type="ECO:0000259" key="5">
    <source>
        <dbReference type="PROSITE" id="PS50937"/>
    </source>
</evidence>
<dbReference type="InterPro" id="IPR009061">
    <property type="entry name" value="DNA-bd_dom_put_sf"/>
</dbReference>
<reference evidence="6 7" key="1">
    <citation type="submission" date="2014-07" db="EMBL/GenBank/DDBJ databases">
        <title>Draft genome of Clostridium celerecrescens 152B isolated from sediments associated with methane hydrate from Krishna Godavari basin.</title>
        <authorList>
            <person name="Honkalas V.S."/>
            <person name="Dabir A.P."/>
            <person name="Arora P."/>
            <person name="Dhakephalkar P.K."/>
        </authorList>
    </citation>
    <scope>NUCLEOTIDE SEQUENCE [LARGE SCALE GENOMIC DNA]</scope>
    <source>
        <strain evidence="6 7">152B</strain>
    </source>
</reference>
<dbReference type="STRING" id="29354.IO98_03375"/>
<dbReference type="SMART" id="SM00422">
    <property type="entry name" value="HTH_MERR"/>
    <property type="match status" value="1"/>
</dbReference>
<dbReference type="RefSeq" id="WP_038277861.1">
    <property type="nucleotide sequence ID" value="NZ_JPME01000005.1"/>
</dbReference>
<keyword evidence="4" id="KW-0804">Transcription</keyword>
<dbReference type="PROSITE" id="PS00552">
    <property type="entry name" value="HTH_MERR_1"/>
    <property type="match status" value="1"/>
</dbReference>
<feature type="domain" description="HTH merR-type" evidence="5">
    <location>
        <begin position="3"/>
        <end position="71"/>
    </location>
</feature>
<dbReference type="GO" id="GO:0003677">
    <property type="term" value="F:DNA binding"/>
    <property type="evidence" value="ECO:0007669"/>
    <property type="project" value="UniProtKB-KW"/>
</dbReference>
<dbReference type="GO" id="GO:0003700">
    <property type="term" value="F:DNA-binding transcription factor activity"/>
    <property type="evidence" value="ECO:0007669"/>
    <property type="project" value="InterPro"/>
</dbReference>
<keyword evidence="2" id="KW-0805">Transcription regulation</keyword>
<sequence length="264" mass="30836">MKKYSIGEVSDQLGLSRDTLRFYEKKGIIQPEKQKNGYRTYTYDDIKKLSSIMFYRRLNFSIEDIGRILYKSSFPSYCSMIQEKITEEKQQMEKHRQSLIHLTHLQKHYKNVEKYLNRYDLRPMPPHYQMPDNHFINQEGISDLCYICQEYGIEGNQANQINEFFMIAEDTASIMKLKQELNGYPLLKQERCVYTVVASDSPVLESQAVIDAADWARQKGYSPLGVAYSGHLLSCAFKDTAKENQEKMADTPINYIEVYLPIQA</sequence>
<dbReference type="PANTHER" id="PTHR30204:SF69">
    <property type="entry name" value="MERR-FAMILY TRANSCRIPTIONAL REGULATOR"/>
    <property type="match status" value="1"/>
</dbReference>
<dbReference type="OrthoDB" id="9791488at2"/>
<dbReference type="Proteomes" id="UP000028525">
    <property type="component" value="Unassembled WGS sequence"/>
</dbReference>
<evidence type="ECO:0000256" key="2">
    <source>
        <dbReference type="ARBA" id="ARBA00023015"/>
    </source>
</evidence>
<dbReference type="EMBL" id="JPME01000005">
    <property type="protein sequence ID" value="KEZ91332.1"/>
    <property type="molecule type" value="Genomic_DNA"/>
</dbReference>
<keyword evidence="7" id="KW-1185">Reference proteome</keyword>
<keyword evidence="3" id="KW-0238">DNA-binding</keyword>
<evidence type="ECO:0000256" key="4">
    <source>
        <dbReference type="ARBA" id="ARBA00023163"/>
    </source>
</evidence>
<dbReference type="AlphaFoldDB" id="A0A084JQU8"/>
<dbReference type="CDD" id="cd00592">
    <property type="entry name" value="HTH_MerR-like"/>
    <property type="match status" value="1"/>
</dbReference>
<name>A0A084JQU8_9FIRM</name>
<evidence type="ECO:0000313" key="6">
    <source>
        <dbReference type="EMBL" id="KEZ91332.1"/>
    </source>
</evidence>
<accession>A0A084JQU8</accession>
<dbReference type="InterPro" id="IPR000551">
    <property type="entry name" value="MerR-type_HTH_dom"/>
</dbReference>
<gene>
    <name evidence="6" type="ORF">IO98_03375</name>
</gene>
<comment type="caution">
    <text evidence="6">The sequence shown here is derived from an EMBL/GenBank/DDBJ whole genome shotgun (WGS) entry which is preliminary data.</text>
</comment>
<protein>
    <submittedName>
        <fullName evidence="6">MerR family transcriptional regulator</fullName>
    </submittedName>
</protein>
<proteinExistence type="predicted"/>
<evidence type="ECO:0000313" key="7">
    <source>
        <dbReference type="Proteomes" id="UP000028525"/>
    </source>
</evidence>
<dbReference type="PROSITE" id="PS50937">
    <property type="entry name" value="HTH_MERR_2"/>
    <property type="match status" value="1"/>
</dbReference>
<evidence type="ECO:0000256" key="1">
    <source>
        <dbReference type="ARBA" id="ARBA00022491"/>
    </source>
</evidence>
<dbReference type="PANTHER" id="PTHR30204">
    <property type="entry name" value="REDOX-CYCLING DRUG-SENSING TRANSCRIPTIONAL ACTIVATOR SOXR"/>
    <property type="match status" value="1"/>
</dbReference>
<dbReference type="SUPFAM" id="SSF46955">
    <property type="entry name" value="Putative DNA-binding domain"/>
    <property type="match status" value="1"/>
</dbReference>
<organism evidence="6 7">
    <name type="scientific">Lacrimispora celerecrescens</name>
    <dbReference type="NCBI Taxonomy" id="29354"/>
    <lineage>
        <taxon>Bacteria</taxon>
        <taxon>Bacillati</taxon>
        <taxon>Bacillota</taxon>
        <taxon>Clostridia</taxon>
        <taxon>Lachnospirales</taxon>
        <taxon>Lachnospiraceae</taxon>
        <taxon>Lacrimispora</taxon>
    </lineage>
</organism>
<keyword evidence="1" id="KW-0678">Repressor</keyword>
<dbReference type="Gene3D" id="1.10.1660.10">
    <property type="match status" value="1"/>
</dbReference>